<name>A0A177SAR3_PSEPU</name>
<evidence type="ECO:0000313" key="1">
    <source>
        <dbReference type="EMBL" id="OAI84912.1"/>
    </source>
</evidence>
<organism evidence="1 2">
    <name type="scientific">Pseudomonas putida</name>
    <name type="common">Arthrobacter siderocapsulatus</name>
    <dbReference type="NCBI Taxonomy" id="303"/>
    <lineage>
        <taxon>Bacteria</taxon>
        <taxon>Pseudomonadati</taxon>
        <taxon>Pseudomonadota</taxon>
        <taxon>Gammaproteobacteria</taxon>
        <taxon>Pseudomonadales</taxon>
        <taxon>Pseudomonadaceae</taxon>
        <taxon>Pseudomonas</taxon>
    </lineage>
</organism>
<gene>
    <name evidence="1" type="ORF">AYO28_03245</name>
</gene>
<dbReference type="RefSeq" id="WP_064304690.1">
    <property type="nucleotide sequence ID" value="NZ_LUCV01000049.1"/>
</dbReference>
<sequence>MSEQKHTPGPWVRSLESPKIIMSGSFIGGHQGYIVGSVTGNDNSGYFASEGEAEANASLIVAAPELLALSSASLLSTPSGILTGMQPKKLN</sequence>
<protein>
    <submittedName>
        <fullName evidence="1">Uncharacterized protein</fullName>
    </submittedName>
</protein>
<accession>A0A177SAR3</accession>
<proteinExistence type="predicted"/>
<dbReference type="Proteomes" id="UP000077752">
    <property type="component" value="Unassembled WGS sequence"/>
</dbReference>
<comment type="caution">
    <text evidence="1">The sequence shown here is derived from an EMBL/GenBank/DDBJ whole genome shotgun (WGS) entry which is preliminary data.</text>
</comment>
<reference evidence="1 2" key="1">
    <citation type="submission" date="2016-03" db="EMBL/GenBank/DDBJ databases">
        <title>Draft Genome Assembly of Pseudomonas putida strain CBF10-2.</title>
        <authorList>
            <person name="Iyer R.S."/>
            <person name="Damania A."/>
        </authorList>
    </citation>
    <scope>NUCLEOTIDE SEQUENCE [LARGE SCALE GENOMIC DNA]</scope>
    <source>
        <strain evidence="1 2">CBF10-2</strain>
    </source>
</reference>
<dbReference type="EMBL" id="LUCV01000049">
    <property type="protein sequence ID" value="OAI84912.1"/>
    <property type="molecule type" value="Genomic_DNA"/>
</dbReference>
<evidence type="ECO:0000313" key="2">
    <source>
        <dbReference type="Proteomes" id="UP000077752"/>
    </source>
</evidence>
<dbReference type="AlphaFoldDB" id="A0A177SAR3"/>